<dbReference type="STRING" id="1208324.P73_4364"/>
<reference evidence="2 3" key="1">
    <citation type="journal article" date="2014" name="Int. J. Syst. Evol. Microbiol.">
        <title>Celeribacter indicus sp. nov., a polycyclic aromatic hydrocarbon-degrading bacterium from deep-sea sediment and reclassification of Huaishuia halophila as Celeribacter halophilus comb. nov.</title>
        <authorList>
            <person name="Lai Q."/>
            <person name="Cao J."/>
            <person name="Yuan J."/>
            <person name="Li F."/>
            <person name="Shao Z."/>
        </authorList>
    </citation>
    <scope>NUCLEOTIDE SEQUENCE [LARGE SCALE GENOMIC DNA]</scope>
    <source>
        <strain evidence="2">P73</strain>
    </source>
</reference>
<gene>
    <name evidence="2" type="ORF">P73_4364</name>
</gene>
<evidence type="ECO:0008006" key="4">
    <source>
        <dbReference type="Google" id="ProtNLM"/>
    </source>
</evidence>
<organism evidence="2 3">
    <name type="scientific">Celeribacter indicus</name>
    <dbReference type="NCBI Taxonomy" id="1208324"/>
    <lineage>
        <taxon>Bacteria</taxon>
        <taxon>Pseudomonadati</taxon>
        <taxon>Pseudomonadota</taxon>
        <taxon>Alphaproteobacteria</taxon>
        <taxon>Rhodobacterales</taxon>
        <taxon>Roseobacteraceae</taxon>
        <taxon>Celeribacter</taxon>
    </lineage>
</organism>
<feature type="transmembrane region" description="Helical" evidence="1">
    <location>
        <begin position="81"/>
        <end position="99"/>
    </location>
</feature>
<keyword evidence="1" id="KW-1133">Transmembrane helix</keyword>
<keyword evidence="3" id="KW-1185">Reference proteome</keyword>
<sequence>MTPDQDPRSESTASLFTSALNHISGLLRKEVDLARAEVNENLRSAAGGLGLIVGAIVFVLVSLNVLAGALVAWIAELGMHPGVAALLVGIAGLVVAFVLHRSGRAKLKLSSIAPSRTAENVQRDVNVIKEAGNV</sequence>
<proteinExistence type="predicted"/>
<evidence type="ECO:0000256" key="1">
    <source>
        <dbReference type="SAM" id="Phobius"/>
    </source>
</evidence>
<dbReference type="OrthoDB" id="7865288at2"/>
<protein>
    <recommendedName>
        <fullName evidence="4">Integral membrane protein</fullName>
    </recommendedName>
</protein>
<keyword evidence="1" id="KW-0472">Membrane</keyword>
<feature type="transmembrane region" description="Helical" evidence="1">
    <location>
        <begin position="49"/>
        <end position="75"/>
    </location>
</feature>
<name>A0A0B5E1C2_9RHOB</name>
<dbReference type="KEGG" id="cid:P73_4364"/>
<dbReference type="InterPro" id="IPR009937">
    <property type="entry name" value="Phage_holin_3_6"/>
</dbReference>
<accession>A0A0B5E1C2</accession>
<dbReference type="Pfam" id="PF07332">
    <property type="entry name" value="Phage_holin_3_6"/>
    <property type="match status" value="1"/>
</dbReference>
<dbReference type="RefSeq" id="WP_043871238.1">
    <property type="nucleotide sequence ID" value="NZ_CP004393.1"/>
</dbReference>
<dbReference type="HOGENOM" id="CLU_106273_6_2_5"/>
<dbReference type="AlphaFoldDB" id="A0A0B5E1C2"/>
<evidence type="ECO:0000313" key="3">
    <source>
        <dbReference type="Proteomes" id="UP000031521"/>
    </source>
</evidence>
<evidence type="ECO:0000313" key="2">
    <source>
        <dbReference type="EMBL" id="AJE49079.1"/>
    </source>
</evidence>
<keyword evidence="1" id="KW-0812">Transmembrane</keyword>
<dbReference type="EMBL" id="CP004393">
    <property type="protein sequence ID" value="AJE49079.1"/>
    <property type="molecule type" value="Genomic_DNA"/>
</dbReference>
<dbReference type="Proteomes" id="UP000031521">
    <property type="component" value="Chromosome"/>
</dbReference>